<sequence length="862" mass="98865">MHKQPKLTRFNENVLSKYQIYNSIFMTLPFDTITKTGVLLPLFHDICKSGFSDKKNPTEIVENFFKTYQQNPSEDEKINLLFKFIQYIERQVVLFDAIEDAAFPIVNNMDGVGTLRNSKETATLENKTEALKKHLEDFKVRVVLTAHPTQFYPGTVLGIITDLTEAIENNDLLEINQLLAQLGKTPFFKHEKPSPYDEAVNLIWYLENVFYHSVSAVYDYIKSNIFDNEPINNEIINLGFWPGGDRDGNPFVTTEITLNVAKRLKQTILKNYYRDIRILKRRLTFNGVEQVISELETLLFENSVNPEINTMLPLGEFIDKLNQIKETLISKHQSLFLDEINDFINKVSLFGYHFATLDIRQDSRVHHNVFSEIVTTLQKNGNKLFPENYLELSENKQIEILSSVSDTVDISIFEDEMVSKTLSSIYAVKKIQQNNGEKGANRYIISNNQTAVNVMETFAMFNLCGFKHNITADIIPLFETVDDLTNAASVMKKLYTNEAYRNHLNSRNNKQTIMLGFSDGTKDGGYLMANWSIFRAKENLTKISREFGIKVIFFDGRGGPPARGGGKTHKFYASLGPTIEDEEIQLTVQGQTISSNFGTLDSSQYNIEQLLSSGISNELFSNANNIMTKSDTEIMNDLALTSYKAYVDFKNHPKFMPYLERMSTLKYYAKTNIGSRPSKRSQSKELNFADLRAIPFVGSWSQLKQNVPGFYGVGTALKKYEDCGDFEKIKHFYNNSDFFKALIGNSMMALSKSFFELTEYMSEDPEFGEFWNIIHNEYLTTKRLILKLSDYEKLMQNNPVGKASIDIRENIVLPLLTIQQYALRKIQELQKDEEVNQEEIKVYEKMVTRSLFGNINASRNSA</sequence>
<gene>
    <name evidence="3" type="ORF">BX611_2320</name>
</gene>
<dbReference type="EMBL" id="QTTQ01000011">
    <property type="protein sequence ID" value="REE80671.1"/>
    <property type="molecule type" value="Genomic_DNA"/>
</dbReference>
<dbReference type="GO" id="GO:0005829">
    <property type="term" value="C:cytosol"/>
    <property type="evidence" value="ECO:0007669"/>
    <property type="project" value="TreeGrafter"/>
</dbReference>
<dbReference type="SUPFAM" id="SSF51621">
    <property type="entry name" value="Phosphoenolpyruvate/pyruvate domain"/>
    <property type="match status" value="1"/>
</dbReference>
<evidence type="ECO:0000256" key="2">
    <source>
        <dbReference type="ARBA" id="ARBA00022419"/>
    </source>
</evidence>
<dbReference type="RefSeq" id="WP_115881322.1">
    <property type="nucleotide sequence ID" value="NZ_QTTQ01000011.1"/>
</dbReference>
<dbReference type="GO" id="GO:0015977">
    <property type="term" value="P:carbon fixation"/>
    <property type="evidence" value="ECO:0007669"/>
    <property type="project" value="InterPro"/>
</dbReference>
<dbReference type="InterPro" id="IPR015813">
    <property type="entry name" value="Pyrv/PenolPyrv_kinase-like_dom"/>
</dbReference>
<organism evidence="3 4">
    <name type="scientific">Lutibacter oceani</name>
    <dbReference type="NCBI Taxonomy" id="1853311"/>
    <lineage>
        <taxon>Bacteria</taxon>
        <taxon>Pseudomonadati</taxon>
        <taxon>Bacteroidota</taxon>
        <taxon>Flavobacteriia</taxon>
        <taxon>Flavobacteriales</taxon>
        <taxon>Flavobacteriaceae</taxon>
        <taxon>Lutibacter</taxon>
    </lineage>
</organism>
<proteinExistence type="predicted"/>
<dbReference type="InterPro" id="IPR021135">
    <property type="entry name" value="PEP_COase"/>
</dbReference>
<evidence type="ECO:0000313" key="4">
    <source>
        <dbReference type="Proteomes" id="UP000256429"/>
    </source>
</evidence>
<dbReference type="Pfam" id="PF00311">
    <property type="entry name" value="PEPcase"/>
    <property type="match status" value="2"/>
</dbReference>
<dbReference type="Proteomes" id="UP000256429">
    <property type="component" value="Unassembled WGS sequence"/>
</dbReference>
<name>A0A3D9RSG1_9FLAO</name>
<evidence type="ECO:0000256" key="1">
    <source>
        <dbReference type="ARBA" id="ARBA00003670"/>
    </source>
</evidence>
<reference evidence="3 4" key="1">
    <citation type="submission" date="2018-08" db="EMBL/GenBank/DDBJ databases">
        <title>Genomic Encyclopedia of Type Strains, Phase III (KMG-III): the genomes of soil and plant-associated and newly described type strains.</title>
        <authorList>
            <person name="Whitman W."/>
        </authorList>
    </citation>
    <scope>NUCLEOTIDE SEQUENCE [LARGE SCALE GENOMIC DNA]</scope>
    <source>
        <strain evidence="3 4">325-5</strain>
    </source>
</reference>
<evidence type="ECO:0000313" key="3">
    <source>
        <dbReference type="EMBL" id="REE80671.1"/>
    </source>
</evidence>
<comment type="function">
    <text evidence="1">Forms oxaloacetate, a four-carbon dicarboxylic acid source for the tricarboxylic acid cycle.</text>
</comment>
<keyword evidence="4" id="KW-1185">Reference proteome</keyword>
<dbReference type="GO" id="GO:0008964">
    <property type="term" value="F:phosphoenolpyruvate carboxylase activity"/>
    <property type="evidence" value="ECO:0007669"/>
    <property type="project" value="InterPro"/>
</dbReference>
<protein>
    <recommendedName>
        <fullName evidence="2">Phosphoenolpyruvate carboxylase</fullName>
    </recommendedName>
</protein>
<comment type="caution">
    <text evidence="3">The sequence shown here is derived from an EMBL/GenBank/DDBJ whole genome shotgun (WGS) entry which is preliminary data.</text>
</comment>
<keyword evidence="3" id="KW-0670">Pyruvate</keyword>
<dbReference type="PANTHER" id="PTHR30523:SF6">
    <property type="entry name" value="PHOSPHOENOLPYRUVATE CARBOXYLASE"/>
    <property type="match status" value="1"/>
</dbReference>
<dbReference type="AlphaFoldDB" id="A0A3D9RSG1"/>
<dbReference type="PRINTS" id="PR00150">
    <property type="entry name" value="PEPCARBXLASE"/>
</dbReference>
<dbReference type="PANTHER" id="PTHR30523">
    <property type="entry name" value="PHOSPHOENOLPYRUVATE CARBOXYLASE"/>
    <property type="match status" value="1"/>
</dbReference>
<dbReference type="OrthoDB" id="9768133at2"/>
<accession>A0A3D9RSG1</accession>
<dbReference type="GO" id="GO:0006099">
    <property type="term" value="P:tricarboxylic acid cycle"/>
    <property type="evidence" value="ECO:0007669"/>
    <property type="project" value="InterPro"/>
</dbReference>